<accession>A0A2A3E577</accession>
<feature type="compositionally biased region" description="Acidic residues" evidence="1">
    <location>
        <begin position="17"/>
        <end position="26"/>
    </location>
</feature>
<feature type="compositionally biased region" description="Basic residues" evidence="1">
    <location>
        <begin position="108"/>
        <end position="118"/>
    </location>
</feature>
<gene>
    <name evidence="2" type="ORF">APICC_04699</name>
</gene>
<keyword evidence="3" id="KW-1185">Reference proteome</keyword>
<evidence type="ECO:0000313" key="2">
    <source>
        <dbReference type="EMBL" id="PBC26329.1"/>
    </source>
</evidence>
<evidence type="ECO:0000313" key="3">
    <source>
        <dbReference type="Proteomes" id="UP000242457"/>
    </source>
</evidence>
<dbReference type="Proteomes" id="UP000242457">
    <property type="component" value="Unassembled WGS sequence"/>
</dbReference>
<proteinExistence type="predicted"/>
<dbReference type="EMBL" id="KZ288393">
    <property type="protein sequence ID" value="PBC26329.1"/>
    <property type="molecule type" value="Genomic_DNA"/>
</dbReference>
<name>A0A2A3E577_APICC</name>
<dbReference type="AlphaFoldDB" id="A0A2A3E577"/>
<reference evidence="2 3" key="1">
    <citation type="submission" date="2014-07" db="EMBL/GenBank/DDBJ databases">
        <title>Genomic and transcriptomic analysis on Apis cerana provide comprehensive insights into honey bee biology.</title>
        <authorList>
            <person name="Diao Q."/>
            <person name="Sun L."/>
            <person name="Zheng H."/>
            <person name="Zheng H."/>
            <person name="Xu S."/>
            <person name="Wang S."/>
            <person name="Zeng Z."/>
            <person name="Hu F."/>
            <person name="Su S."/>
            <person name="Wu J."/>
        </authorList>
    </citation>
    <scope>NUCLEOTIDE SEQUENCE [LARGE SCALE GENOMIC DNA]</scope>
    <source>
        <tissue evidence="2">Pupae without intestine</tissue>
    </source>
</reference>
<feature type="region of interest" description="Disordered" evidence="1">
    <location>
        <begin position="1"/>
        <end position="52"/>
    </location>
</feature>
<organism evidence="2 3">
    <name type="scientific">Apis cerana cerana</name>
    <name type="common">Oriental honeybee</name>
    <dbReference type="NCBI Taxonomy" id="94128"/>
    <lineage>
        <taxon>Eukaryota</taxon>
        <taxon>Metazoa</taxon>
        <taxon>Ecdysozoa</taxon>
        <taxon>Arthropoda</taxon>
        <taxon>Hexapoda</taxon>
        <taxon>Insecta</taxon>
        <taxon>Pterygota</taxon>
        <taxon>Neoptera</taxon>
        <taxon>Endopterygota</taxon>
        <taxon>Hymenoptera</taxon>
        <taxon>Apocrita</taxon>
        <taxon>Aculeata</taxon>
        <taxon>Apoidea</taxon>
        <taxon>Anthophila</taxon>
        <taxon>Apidae</taxon>
        <taxon>Apis</taxon>
    </lineage>
</organism>
<feature type="region of interest" description="Disordered" evidence="1">
    <location>
        <begin position="105"/>
        <end position="145"/>
    </location>
</feature>
<sequence length="164" mass="18858">MICHTDAVAGNRTTRDNDDEDTDGDEDHGSSQRRVHASTNLDDVRMRGSLEADDKARTNKRIRCRAVASSCPVERWANVVVVVVDGLPTFVPIVTDRRSCCDVQQQQYHHHHHHHHHQQQQQQEQTREEKRQKQNAKARARRNLRSPKAYSCCRGQLRRLPGVG</sequence>
<protein>
    <submittedName>
        <fullName evidence="2">Uncharacterized protein</fullName>
    </submittedName>
</protein>
<feature type="compositionally biased region" description="Basic and acidic residues" evidence="1">
    <location>
        <begin position="42"/>
        <end position="52"/>
    </location>
</feature>
<evidence type="ECO:0000256" key="1">
    <source>
        <dbReference type="SAM" id="MobiDB-lite"/>
    </source>
</evidence>
<feature type="compositionally biased region" description="Basic residues" evidence="1">
    <location>
        <begin position="133"/>
        <end position="145"/>
    </location>
</feature>